<proteinExistence type="predicted"/>
<dbReference type="EMBL" id="JAXOVC010000001">
    <property type="protein sequence ID" value="KAK4508774.1"/>
    <property type="molecule type" value="Genomic_DNA"/>
</dbReference>
<feature type="region of interest" description="Disordered" evidence="1">
    <location>
        <begin position="682"/>
        <end position="714"/>
    </location>
</feature>
<sequence>MPEPLSIVTGVATLLQSTWTVSRQLTKFYSGVAVVKQSIQYLQQDVDGLSDVLGSMRSTFESITAEQHSGTGHVAAHWDNISKAIVKGKDMLNQMVQLVEEIGQARKHLDGPRKQLRLDTAEDKLTAFRNHIRAFQDVLQLSVATLILANQEAFQKTNAQLLPNLEQLARDVRKIARDLNKIKASESNTPSSQDKSRAEVLSSTRDCVRSAASIISSASTAQGQRSDGTRSVVPDSNYADFFPAEHTPAIDRYMRSTTVDGYEDMSPRAAPQSVVDMSAWSDEGEGSSESGSDVEADLADNLLEEGKQEAKSGDLEAAEESFYHCLRRLPRLEAVRKSRTNKHMEVFGCLLDIYTAKKKWTEAQTILTRRIELRRRALSTEDAEYAHDVYLLACIMHERLNHVEAQLHARKSWARFKKLKHGDGVRRCLQLLIAISTAEKNESDLKAYTVTLKRLGGRVNESSEPLMHSPHRVGNPSSSSPSILSNESQSAHLFKTDSPGSRPSRHQETTPPLDTGNSEDETCTIDTAVTAQSVSRGSVKEITHSLNVKDGSDIEHLTFVSGSSIHGTPRASVSERENGKPSTRTLFNDQPSNGDSEGPTADLPELQIEEHADATPRSRSNSSAKEAHSDAEFYDVPCAETVSRLDDPSQWTPAWQEGSPLHGKGTANAVEAVPVSLLSQADPGELQKSGSDLSSLTSDDRLDTPLSDSGGISHTASVTTSALTVDEVVPQGPTGEVPVITKRQWPPMTLDVFEVVLIGTDFRVGLEYEPKKDQLWHLYRSYGDLESLQTQVRPHHRKRAHGGSITPSITRTLTSEQRKERLYVQVRRIGLLPRHILELPIVQEFFTLRPGDETDVSRTVAPFRYVFEEQFAHAPRIELNAASLAKASGEPVPSLQQSTNVENASSASVLGTDDGVLDKVKGKKPVPPSSKRQIWRKLFSTGESKDDEVMKELPKKVERRVVVVGDSVSGKTTLLHVPYLPEGDKKDLGQDPIPYFLVGNKKDLRHDKKTIETLKKMSQSPVTSEEVRQAACP</sequence>
<protein>
    <recommendedName>
        <fullName evidence="4">Fungal N-terminal domain-containing protein</fullName>
    </recommendedName>
</protein>
<dbReference type="Proteomes" id="UP001305779">
    <property type="component" value="Unassembled WGS sequence"/>
</dbReference>
<reference evidence="2 3" key="1">
    <citation type="journal article" date="2023" name="G3 (Bethesda)">
        <title>A chromosome-level genome assembly of Zasmidium syzygii isolated from banana leaves.</title>
        <authorList>
            <person name="van Westerhoven A.C."/>
            <person name="Mehrabi R."/>
            <person name="Talebi R."/>
            <person name="Steentjes M.B.F."/>
            <person name="Corcolon B."/>
            <person name="Chong P.A."/>
            <person name="Kema G.H.J."/>
            <person name="Seidl M.F."/>
        </authorList>
    </citation>
    <scope>NUCLEOTIDE SEQUENCE [LARGE SCALE GENOMIC DNA]</scope>
    <source>
        <strain evidence="2 3">P124</strain>
    </source>
</reference>
<dbReference type="SUPFAM" id="SSF52540">
    <property type="entry name" value="P-loop containing nucleoside triphosphate hydrolases"/>
    <property type="match status" value="1"/>
</dbReference>
<feature type="compositionally biased region" description="Polar residues" evidence="1">
    <location>
        <begin position="580"/>
        <end position="595"/>
    </location>
</feature>
<dbReference type="InterPro" id="IPR036871">
    <property type="entry name" value="PX_dom_sf"/>
</dbReference>
<accession>A0ABR0F487</accession>
<feature type="compositionally biased region" description="Low complexity" evidence="1">
    <location>
        <begin position="477"/>
        <end position="490"/>
    </location>
</feature>
<evidence type="ECO:0000313" key="2">
    <source>
        <dbReference type="EMBL" id="KAK4508774.1"/>
    </source>
</evidence>
<feature type="region of interest" description="Disordered" evidence="1">
    <location>
        <begin position="216"/>
        <end position="241"/>
    </location>
</feature>
<evidence type="ECO:0008006" key="4">
    <source>
        <dbReference type="Google" id="ProtNLM"/>
    </source>
</evidence>
<feature type="region of interest" description="Disordered" evidence="1">
    <location>
        <begin position="183"/>
        <end position="202"/>
    </location>
</feature>
<keyword evidence="3" id="KW-1185">Reference proteome</keyword>
<feature type="region of interest" description="Disordered" evidence="1">
    <location>
        <begin position="460"/>
        <end position="521"/>
    </location>
</feature>
<dbReference type="SUPFAM" id="SSF64268">
    <property type="entry name" value="PX domain"/>
    <property type="match status" value="1"/>
</dbReference>
<dbReference type="InterPro" id="IPR011990">
    <property type="entry name" value="TPR-like_helical_dom_sf"/>
</dbReference>
<name>A0ABR0F487_ZASCE</name>
<gene>
    <name evidence="2" type="ORF">PRZ48_002513</name>
</gene>
<dbReference type="InterPro" id="IPR027417">
    <property type="entry name" value="P-loop_NTPase"/>
</dbReference>
<comment type="caution">
    <text evidence="2">The sequence shown here is derived from an EMBL/GenBank/DDBJ whole genome shotgun (WGS) entry which is preliminary data.</text>
</comment>
<dbReference type="Gene3D" id="1.25.40.10">
    <property type="entry name" value="Tetratricopeptide repeat domain"/>
    <property type="match status" value="1"/>
</dbReference>
<organism evidence="2 3">
    <name type="scientific">Zasmidium cellare</name>
    <name type="common">Wine cellar mold</name>
    <name type="synonym">Racodium cellare</name>
    <dbReference type="NCBI Taxonomy" id="395010"/>
    <lineage>
        <taxon>Eukaryota</taxon>
        <taxon>Fungi</taxon>
        <taxon>Dikarya</taxon>
        <taxon>Ascomycota</taxon>
        <taxon>Pezizomycotina</taxon>
        <taxon>Dothideomycetes</taxon>
        <taxon>Dothideomycetidae</taxon>
        <taxon>Mycosphaerellales</taxon>
        <taxon>Mycosphaerellaceae</taxon>
        <taxon>Zasmidium</taxon>
    </lineage>
</organism>
<dbReference type="Gene3D" id="3.40.50.300">
    <property type="entry name" value="P-loop containing nucleotide triphosphate hydrolases"/>
    <property type="match status" value="1"/>
</dbReference>
<evidence type="ECO:0000313" key="3">
    <source>
        <dbReference type="Proteomes" id="UP001305779"/>
    </source>
</evidence>
<evidence type="ECO:0000256" key="1">
    <source>
        <dbReference type="SAM" id="MobiDB-lite"/>
    </source>
</evidence>
<feature type="region of interest" description="Disordered" evidence="1">
    <location>
        <begin position="560"/>
        <end position="632"/>
    </location>
</feature>
<feature type="region of interest" description="Disordered" evidence="1">
    <location>
        <begin position="644"/>
        <end position="665"/>
    </location>
</feature>